<dbReference type="SUPFAM" id="SSF56784">
    <property type="entry name" value="HAD-like"/>
    <property type="match status" value="1"/>
</dbReference>
<organism evidence="4 5">
    <name type="scientific">Pedobacter alluvionis</name>
    <dbReference type="NCBI Taxonomy" id="475253"/>
    <lineage>
        <taxon>Bacteria</taxon>
        <taxon>Pseudomonadati</taxon>
        <taxon>Bacteroidota</taxon>
        <taxon>Sphingobacteriia</taxon>
        <taxon>Sphingobacteriales</taxon>
        <taxon>Sphingobacteriaceae</taxon>
        <taxon>Pedobacter</taxon>
    </lineage>
</organism>
<dbReference type="EMBL" id="SOPX01000005">
    <property type="protein sequence ID" value="TFB28687.1"/>
    <property type="molecule type" value="Genomic_DNA"/>
</dbReference>
<dbReference type="Gene3D" id="3.40.50.1000">
    <property type="entry name" value="HAD superfamily/HAD-like"/>
    <property type="match status" value="1"/>
</dbReference>
<keyword evidence="5" id="KW-1185">Reference proteome</keyword>
<gene>
    <name evidence="4" type="ORF">E3V97_21430</name>
</gene>
<evidence type="ECO:0000313" key="4">
    <source>
        <dbReference type="EMBL" id="TFB28687.1"/>
    </source>
</evidence>
<protein>
    <submittedName>
        <fullName evidence="4">HAD family hydrolase</fullName>
    </submittedName>
</protein>
<feature type="transmembrane region" description="Helical" evidence="3">
    <location>
        <begin position="14"/>
        <end position="39"/>
    </location>
</feature>
<comment type="caution">
    <text evidence="4">The sequence shown here is derived from an EMBL/GenBank/DDBJ whole genome shotgun (WGS) entry which is preliminary data.</text>
</comment>
<evidence type="ECO:0000256" key="2">
    <source>
        <dbReference type="ARBA" id="ARBA00022842"/>
    </source>
</evidence>
<keyword evidence="3" id="KW-0812">Transmembrane</keyword>
<sequence>MVAPNAAPANTPTIIFVSFFMILVIYLLNIFNPQVFLFFSSYKNQSTMKRIFFIDLDNTIYFTKANEEQLMGELYRFLESMDLGISKEDFQLAKQEMLKTPFLKVAKKYGFKEEVMPDVISYLQNREVTKPLKPSDDYHHIKSLIGRKFIVTAGFPKQQLSKVKMLGIADDFEEVHVVDVSIANKKKTFEKLIDQHHLDKNDILIIGDDAESEIKFGLELGITTFLLDPENLHPNAESTFRGNDLSNLHIAAGQASLRPVE</sequence>
<dbReference type="PANTHER" id="PTHR46470:SF3">
    <property type="entry name" value="N-ACYLNEURAMINATE-9-PHOSPHATASE"/>
    <property type="match status" value="1"/>
</dbReference>
<dbReference type="Proteomes" id="UP000297429">
    <property type="component" value="Unassembled WGS sequence"/>
</dbReference>
<evidence type="ECO:0000256" key="3">
    <source>
        <dbReference type="SAM" id="Phobius"/>
    </source>
</evidence>
<accession>A0ABY2HIY5</accession>
<dbReference type="InterPro" id="IPR051400">
    <property type="entry name" value="HAD-like_hydrolase"/>
</dbReference>
<dbReference type="PANTHER" id="PTHR46470">
    <property type="entry name" value="N-ACYLNEURAMINATE-9-PHOSPHATASE"/>
    <property type="match status" value="1"/>
</dbReference>
<dbReference type="InterPro" id="IPR023214">
    <property type="entry name" value="HAD_sf"/>
</dbReference>
<evidence type="ECO:0000313" key="5">
    <source>
        <dbReference type="Proteomes" id="UP000297429"/>
    </source>
</evidence>
<evidence type="ECO:0000256" key="1">
    <source>
        <dbReference type="ARBA" id="ARBA00022801"/>
    </source>
</evidence>
<reference evidence="4 5" key="1">
    <citation type="submission" date="2019-03" db="EMBL/GenBank/DDBJ databases">
        <authorList>
            <person name="He R.-H."/>
        </authorList>
    </citation>
    <scope>NUCLEOTIDE SEQUENCE [LARGE SCALE GENOMIC DNA]</scope>
    <source>
        <strain evidence="4 5">DSM 19624</strain>
    </source>
</reference>
<dbReference type="InterPro" id="IPR041492">
    <property type="entry name" value="HAD_2"/>
</dbReference>
<keyword evidence="1 4" id="KW-0378">Hydrolase</keyword>
<dbReference type="Pfam" id="PF13419">
    <property type="entry name" value="HAD_2"/>
    <property type="match status" value="1"/>
</dbReference>
<keyword evidence="2" id="KW-0460">Magnesium</keyword>
<keyword evidence="3" id="KW-0472">Membrane</keyword>
<keyword evidence="3" id="KW-1133">Transmembrane helix</keyword>
<dbReference type="InterPro" id="IPR036412">
    <property type="entry name" value="HAD-like_sf"/>
</dbReference>
<dbReference type="Gene3D" id="1.10.150.520">
    <property type="match status" value="1"/>
</dbReference>
<proteinExistence type="predicted"/>
<dbReference type="GO" id="GO:0016787">
    <property type="term" value="F:hydrolase activity"/>
    <property type="evidence" value="ECO:0007669"/>
    <property type="project" value="UniProtKB-KW"/>
</dbReference>
<name>A0ABY2HIY5_9SPHI</name>